<sequence length="644" mass="71980">MANYAPRAAARAFEMISRISAQGAVSDSSTRNHSFELKTNLLDALQGIQTSGSFASFRKLSQTPPAGLFVDGVGDITMPLGESQARQLIASASQAPFGKGSDTIVDTAVRNTWELDADKFTFKDPAWPHFIQKLCTDVAEDLGIEGTVRAEVYKMLVYEKGAMFKAHTDTEKIPGMFGSLVICLPSPHEGGEVVLKHCGEKKIFKTSEATQSIACWYSDVSHEVLPVTSGYRWVVTYNLAIDHVETRPSVSLQRSETKDLRDTLERWLAEDVKSREREFVYHVLDHDYTEANVSLKMLKAQDLTRVQALKDLSSELPFDIFLALLEKEEIGSVEFDYSESRRGRSRYYGGFVNEGDGQPFHDLEEVLDTTYSVKTLHDLEGHIVANRLKLDDNDLLEHDAFDDFEAEESYEGYMGNSGPTATHWYRVTAVVIVPHESIPTFFDSQDGYSRSRQNNFPLQVRYLTRRCLRPQVPESAFAALMKLCEKAWHSPPTTSMVPIYPEQAIDGEGMRDLLKIAVQRERYALFEKAAVKNKALLPLDFFVWLRQWLVSSGGNVSDRLNATQKGLTSLISAYSHFADQFQAIAAVAPTDQHDTFGPTLVWALATLRSCLASCAFKTLGKEDGTAMVDVALYLSDSFDLLSKT</sequence>
<comment type="caution">
    <text evidence="2">The sequence shown here is derived from an EMBL/GenBank/DDBJ whole genome shotgun (WGS) entry which is preliminary data.</text>
</comment>
<dbReference type="PANTHER" id="PTHR33099">
    <property type="entry name" value="FE2OG DIOXYGENASE DOMAIN-CONTAINING PROTEIN"/>
    <property type="match status" value="1"/>
</dbReference>
<dbReference type="PANTHER" id="PTHR33099:SF7">
    <property type="entry name" value="MYND-TYPE DOMAIN-CONTAINING PROTEIN"/>
    <property type="match status" value="1"/>
</dbReference>
<reference evidence="2 3" key="1">
    <citation type="journal article" date="2025" name="Microbiol. Resour. Announc.">
        <title>Draft genome sequences for Neonectria magnoliae and Neonectria punicea, canker pathogens of Liriodendron tulipifera and Acer saccharum in West Virginia.</title>
        <authorList>
            <person name="Petronek H.M."/>
            <person name="Kasson M.T."/>
            <person name="Metheny A.M."/>
            <person name="Stauder C.M."/>
            <person name="Lovett B."/>
            <person name="Lynch S.C."/>
            <person name="Garnas J.R."/>
            <person name="Kasson L.R."/>
            <person name="Stajich J.E."/>
        </authorList>
    </citation>
    <scope>NUCLEOTIDE SEQUENCE [LARGE SCALE GENOMIC DNA]</scope>
    <source>
        <strain evidence="2 3">NRRL 64651</strain>
    </source>
</reference>
<protein>
    <recommendedName>
        <fullName evidence="1">Prolyl 4-hydroxylase alpha subunit Fe(2+) 2OG dioxygenase domain-containing protein</fullName>
    </recommendedName>
</protein>
<feature type="domain" description="Prolyl 4-hydroxylase alpha subunit Fe(2+) 2OG dioxygenase" evidence="1">
    <location>
        <begin position="154"/>
        <end position="238"/>
    </location>
</feature>
<dbReference type="Pfam" id="PF13640">
    <property type="entry name" value="2OG-FeII_Oxy_3"/>
    <property type="match status" value="1"/>
</dbReference>
<evidence type="ECO:0000313" key="2">
    <source>
        <dbReference type="EMBL" id="KAK7432252.1"/>
    </source>
</evidence>
<organism evidence="2 3">
    <name type="scientific">Neonectria magnoliae</name>
    <dbReference type="NCBI Taxonomy" id="2732573"/>
    <lineage>
        <taxon>Eukaryota</taxon>
        <taxon>Fungi</taxon>
        <taxon>Dikarya</taxon>
        <taxon>Ascomycota</taxon>
        <taxon>Pezizomycotina</taxon>
        <taxon>Sordariomycetes</taxon>
        <taxon>Hypocreomycetidae</taxon>
        <taxon>Hypocreales</taxon>
        <taxon>Nectriaceae</taxon>
        <taxon>Neonectria</taxon>
    </lineage>
</organism>
<evidence type="ECO:0000259" key="1">
    <source>
        <dbReference type="Pfam" id="PF13640"/>
    </source>
</evidence>
<dbReference type="Proteomes" id="UP001498421">
    <property type="component" value="Unassembled WGS sequence"/>
</dbReference>
<accession>A0ABR1IF28</accession>
<dbReference type="InterPro" id="IPR044862">
    <property type="entry name" value="Pro_4_hyd_alph_FE2OG_OXY"/>
</dbReference>
<gene>
    <name evidence="2" type="ORF">QQZ08_001197</name>
</gene>
<evidence type="ECO:0000313" key="3">
    <source>
        <dbReference type="Proteomes" id="UP001498421"/>
    </source>
</evidence>
<proteinExistence type="predicted"/>
<dbReference type="Gene3D" id="2.60.120.620">
    <property type="entry name" value="q2cbj1_9rhob like domain"/>
    <property type="match status" value="1"/>
</dbReference>
<name>A0ABR1IF28_9HYPO</name>
<keyword evidence="3" id="KW-1185">Reference proteome</keyword>
<dbReference type="EMBL" id="JAZAVK010000006">
    <property type="protein sequence ID" value="KAK7432252.1"/>
    <property type="molecule type" value="Genomic_DNA"/>
</dbReference>